<dbReference type="Gene3D" id="3.40.50.1820">
    <property type="entry name" value="alpha/beta hydrolase"/>
    <property type="match status" value="1"/>
</dbReference>
<dbReference type="Pfam" id="PF12697">
    <property type="entry name" value="Abhydrolase_6"/>
    <property type="match status" value="1"/>
</dbReference>
<protein>
    <recommendedName>
        <fullName evidence="1">AB hydrolase-1 domain-containing protein</fullName>
    </recommendedName>
</protein>
<organism evidence="2 3">
    <name type="scientific">Apiospora rasikravindrae</name>
    <dbReference type="NCBI Taxonomy" id="990691"/>
    <lineage>
        <taxon>Eukaryota</taxon>
        <taxon>Fungi</taxon>
        <taxon>Dikarya</taxon>
        <taxon>Ascomycota</taxon>
        <taxon>Pezizomycotina</taxon>
        <taxon>Sordariomycetes</taxon>
        <taxon>Xylariomycetidae</taxon>
        <taxon>Amphisphaeriales</taxon>
        <taxon>Apiosporaceae</taxon>
        <taxon>Apiospora</taxon>
    </lineage>
</organism>
<comment type="caution">
    <text evidence="2">The sequence shown here is derived from an EMBL/GenBank/DDBJ whole genome shotgun (WGS) entry which is preliminary data.</text>
</comment>
<reference evidence="2 3" key="1">
    <citation type="submission" date="2023-01" db="EMBL/GenBank/DDBJ databases">
        <title>Analysis of 21 Apiospora genomes using comparative genomics revels a genus with tremendous synthesis potential of carbohydrate active enzymes and secondary metabolites.</title>
        <authorList>
            <person name="Sorensen T."/>
        </authorList>
    </citation>
    <scope>NUCLEOTIDE SEQUENCE [LARGE SCALE GENOMIC DNA]</scope>
    <source>
        <strain evidence="2 3">CBS 33761</strain>
    </source>
</reference>
<dbReference type="EMBL" id="JAQQWK010000002">
    <property type="protein sequence ID" value="KAK8052284.1"/>
    <property type="molecule type" value="Genomic_DNA"/>
</dbReference>
<sequence length="294" mass="31499">MATTSSTPSAKPTIVFGPGAWHMARCFDTIRASLQAKGWETEAVEYPSVVEADKHAEALNRGDVDAKGLPGLDADAAATRDVLRRLCDEGKEVVLVVHSYGGLVGANALGAPADWNAPGGSTQPASEVEKFGLRHRQAAGQPGGVILYVYLAAFVTPKGGSIYNMLGGNWLPWMLPRGDVVVADKPVQTFYHDCAPAVQERAVANLCLQSKQVFLDSVGYEPWNDGVECAFYFCDQDKALPPPIQVQLAAQLGPDAVTYHANTSHSPFLSEVDEVCTFLADATKVGQERARKLL</sequence>
<dbReference type="InterPro" id="IPR052897">
    <property type="entry name" value="Sec-Metab_Biosynth_Hydrolase"/>
</dbReference>
<dbReference type="Proteomes" id="UP001444661">
    <property type="component" value="Unassembled WGS sequence"/>
</dbReference>
<gene>
    <name evidence="2" type="ORF">PG993_003669</name>
</gene>
<dbReference type="PANTHER" id="PTHR37017">
    <property type="entry name" value="AB HYDROLASE-1 DOMAIN-CONTAINING PROTEIN-RELATED"/>
    <property type="match status" value="1"/>
</dbReference>
<feature type="domain" description="AB hydrolase-1" evidence="1">
    <location>
        <begin position="14"/>
        <end position="275"/>
    </location>
</feature>
<name>A0ABR1U075_9PEZI</name>
<evidence type="ECO:0000259" key="1">
    <source>
        <dbReference type="Pfam" id="PF12697"/>
    </source>
</evidence>
<keyword evidence="3" id="KW-1185">Reference proteome</keyword>
<evidence type="ECO:0000313" key="2">
    <source>
        <dbReference type="EMBL" id="KAK8052284.1"/>
    </source>
</evidence>
<dbReference type="InterPro" id="IPR029058">
    <property type="entry name" value="AB_hydrolase_fold"/>
</dbReference>
<accession>A0ABR1U075</accession>
<proteinExistence type="predicted"/>
<dbReference type="PANTHER" id="PTHR37017:SF11">
    <property type="entry name" value="ESTERASE_LIPASE_THIOESTERASE DOMAIN-CONTAINING PROTEIN"/>
    <property type="match status" value="1"/>
</dbReference>
<dbReference type="SUPFAM" id="SSF53474">
    <property type="entry name" value="alpha/beta-Hydrolases"/>
    <property type="match status" value="1"/>
</dbReference>
<evidence type="ECO:0000313" key="3">
    <source>
        <dbReference type="Proteomes" id="UP001444661"/>
    </source>
</evidence>
<dbReference type="InterPro" id="IPR000073">
    <property type="entry name" value="AB_hydrolase_1"/>
</dbReference>